<dbReference type="RefSeq" id="XP_073789629.1">
    <property type="nucleotide sequence ID" value="XM_073933528.1"/>
</dbReference>
<evidence type="ECO:0000313" key="2">
    <source>
        <dbReference type="RefSeq" id="XP_073789629.1"/>
    </source>
</evidence>
<sequence length="203" mass="22203">MAPAEEGLITWLSSFSSSLQISVVSALFIIIYVTLHSLCASCYNLSDSAPSRHLERRESTNIPSAVPQNIALSQSAECMPSATDRPDHTFPILEAELNEENPYECISEPPLQPDNAEEQNKSPSPAMTKPDDNHSISAFSRPVNKPLTSADSQSHSQPSAVYASVNWKTKSQKSITPLCYADTELDMRGTVCEALPPIPDKHF</sequence>
<keyword evidence="1" id="KW-1185">Reference proteome</keyword>
<dbReference type="Proteomes" id="UP000000437">
    <property type="component" value="Chromosome 20"/>
</dbReference>
<gene>
    <name evidence="2" type="primary">LOC141379369</name>
</gene>
<reference evidence="2" key="1">
    <citation type="submission" date="2025-08" db="UniProtKB">
        <authorList>
            <consortium name="RefSeq"/>
        </authorList>
    </citation>
    <scope>IDENTIFICATION</scope>
    <source>
        <strain evidence="2">Tuebingen</strain>
        <tissue evidence="2">Fibroblasts and whole tissue</tissue>
    </source>
</reference>
<protein>
    <submittedName>
        <fullName evidence="2">Uncharacterized protein</fullName>
    </submittedName>
</protein>
<name>A0AC58I5X6_DANRE</name>
<accession>A0AC58I5X6</accession>
<evidence type="ECO:0000313" key="1">
    <source>
        <dbReference type="Proteomes" id="UP000000437"/>
    </source>
</evidence>
<organism evidence="1 2">
    <name type="scientific">Danio rerio</name>
    <name type="common">Zebrafish</name>
    <name type="synonym">Brachydanio rerio</name>
    <dbReference type="NCBI Taxonomy" id="7955"/>
    <lineage>
        <taxon>Eukaryota</taxon>
        <taxon>Metazoa</taxon>
        <taxon>Chordata</taxon>
        <taxon>Craniata</taxon>
        <taxon>Vertebrata</taxon>
        <taxon>Euteleostomi</taxon>
        <taxon>Actinopterygii</taxon>
        <taxon>Neopterygii</taxon>
        <taxon>Teleostei</taxon>
        <taxon>Ostariophysi</taxon>
        <taxon>Cypriniformes</taxon>
        <taxon>Danionidae</taxon>
        <taxon>Danioninae</taxon>
        <taxon>Danio</taxon>
    </lineage>
</organism>
<proteinExistence type="predicted"/>